<evidence type="ECO:0000256" key="1">
    <source>
        <dbReference type="SAM" id="Phobius"/>
    </source>
</evidence>
<dbReference type="InterPro" id="IPR019099">
    <property type="entry name" value="Uncharacterised_PGPGW_TM"/>
</dbReference>
<evidence type="ECO:0000313" key="2">
    <source>
        <dbReference type="EMBL" id="MCS3903815.1"/>
    </source>
</evidence>
<accession>A0AAE3HL94</accession>
<gene>
    <name evidence="2" type="ORF">J2T55_001847</name>
</gene>
<dbReference type="Pfam" id="PF09656">
    <property type="entry name" value="PGPGW"/>
    <property type="match status" value="1"/>
</dbReference>
<reference evidence="2" key="1">
    <citation type="submission" date="2022-08" db="EMBL/GenBank/DDBJ databases">
        <title>Genomic Encyclopedia of Type Strains, Phase III (KMG-III): the genomes of soil and plant-associated and newly described type strains.</title>
        <authorList>
            <person name="Whitman W."/>
        </authorList>
    </citation>
    <scope>NUCLEOTIDE SEQUENCE</scope>
    <source>
        <strain evidence="2">HMT 1</strain>
    </source>
</reference>
<comment type="caution">
    <text evidence="2">The sequence shown here is derived from an EMBL/GenBank/DDBJ whole genome shotgun (WGS) entry which is preliminary data.</text>
</comment>
<name>A0AAE3HL94_9GAMM</name>
<organism evidence="2 3">
    <name type="scientific">Methylohalomonas lacus</name>
    <dbReference type="NCBI Taxonomy" id="398773"/>
    <lineage>
        <taxon>Bacteria</taxon>
        <taxon>Pseudomonadati</taxon>
        <taxon>Pseudomonadota</taxon>
        <taxon>Gammaproteobacteria</taxon>
        <taxon>Methylohalomonadales</taxon>
        <taxon>Methylohalomonadaceae</taxon>
        <taxon>Methylohalomonas</taxon>
    </lineage>
</organism>
<keyword evidence="1" id="KW-1133">Transmembrane helix</keyword>
<dbReference type="AlphaFoldDB" id="A0AAE3HL94"/>
<feature type="transmembrane region" description="Helical" evidence="1">
    <location>
        <begin position="12"/>
        <end position="37"/>
    </location>
</feature>
<protein>
    <submittedName>
        <fullName evidence="2">Archaellum biogenesis protein FlaJ (TadC family)</fullName>
    </submittedName>
</protein>
<proteinExistence type="predicted"/>
<dbReference type="Proteomes" id="UP001204445">
    <property type="component" value="Unassembled WGS sequence"/>
</dbReference>
<feature type="transmembrane region" description="Helical" evidence="1">
    <location>
        <begin position="57"/>
        <end position="80"/>
    </location>
</feature>
<evidence type="ECO:0000313" key="3">
    <source>
        <dbReference type="Proteomes" id="UP001204445"/>
    </source>
</evidence>
<dbReference type="EMBL" id="JANUCT010000012">
    <property type="protein sequence ID" value="MCS3903815.1"/>
    <property type="molecule type" value="Genomic_DNA"/>
</dbReference>
<keyword evidence="3" id="KW-1185">Reference proteome</keyword>
<keyword evidence="1" id="KW-0472">Membrane</keyword>
<dbReference type="RefSeq" id="WP_259055791.1">
    <property type="nucleotide sequence ID" value="NZ_JANUCT010000012.1"/>
</dbReference>
<keyword evidence="1" id="KW-0812">Transmembrane</keyword>
<sequence>MLDGLQQYEALFWWLFAGSIITFVATLVIVPILIVRLPHDYFSHERRRSLSRSKQHILIRVPLVILKNTLGAVLFMMGIIMLVTPGQGILTLLVGLVLLNYPGKYRLERWIVSRPAVFNVINWLRRRADRPPLVL</sequence>
<feature type="transmembrane region" description="Helical" evidence="1">
    <location>
        <begin position="86"/>
        <end position="103"/>
    </location>
</feature>